<feature type="transmembrane region" description="Helical" evidence="6">
    <location>
        <begin position="96"/>
        <end position="113"/>
    </location>
</feature>
<keyword evidence="3 6" id="KW-0812">Transmembrane</keyword>
<feature type="transmembrane region" description="Helical" evidence="6">
    <location>
        <begin position="186"/>
        <end position="207"/>
    </location>
</feature>
<reference evidence="7 8" key="1">
    <citation type="journal article" date="2022" name="Int. J. Syst. Evol. Microbiol.">
        <title>&lt;i&gt;Sideroxyarcus emersonii&lt;/i&gt; gen. nov. sp. nov., a neutrophilic, microaerobic iron- and thiosulfate-oxidizing bacterium isolated from iron-rich wetland sediment.</title>
        <authorList>
            <person name="Kato S."/>
            <person name="Itoh T."/>
            <person name="Iino T."/>
            <person name="Ohkuma M."/>
        </authorList>
    </citation>
    <scope>NUCLEOTIDE SEQUENCE [LARGE SCALE GENOMIC DNA]</scope>
    <source>
        <strain evidence="7 8">MIZ01</strain>
    </source>
</reference>
<evidence type="ECO:0000256" key="2">
    <source>
        <dbReference type="ARBA" id="ARBA00008564"/>
    </source>
</evidence>
<sequence length="208" mass="22788">MKLIPHSAVQIVIWLLLALLAQHLQPLPLLAMSMALSALALRLCPQQLLSLLRRTRWIMFSLLLIYAYTTSGTALWQPLGVMAPTREGLQDGLLQLGRLLSVLAGLAILLELLPQSQLISGLYTLAYPLRWFGFSRERIAVRLALTLEYAESAMRDTATDWKSTIGSALQPAGAGGTHIEIRLQPFGMVDLLLLAAAAAALLLIGVWR</sequence>
<accession>A0AAN2BZG1</accession>
<keyword evidence="4 6" id="KW-1133">Transmembrane helix</keyword>
<dbReference type="RefSeq" id="WP_237246620.1">
    <property type="nucleotide sequence ID" value="NZ_AP023423.1"/>
</dbReference>
<evidence type="ECO:0008006" key="9">
    <source>
        <dbReference type="Google" id="ProtNLM"/>
    </source>
</evidence>
<dbReference type="GO" id="GO:0005886">
    <property type="term" value="C:plasma membrane"/>
    <property type="evidence" value="ECO:0007669"/>
    <property type="project" value="UniProtKB-ARBA"/>
</dbReference>
<keyword evidence="8" id="KW-1185">Reference proteome</keyword>
<dbReference type="KEGG" id="seme:MIZ01_1873"/>
<evidence type="ECO:0000313" key="8">
    <source>
        <dbReference type="Proteomes" id="UP001320326"/>
    </source>
</evidence>
<feature type="transmembrane region" description="Helical" evidence="6">
    <location>
        <begin position="56"/>
        <end position="76"/>
    </location>
</feature>
<organism evidence="7 8">
    <name type="scientific">Sideroxyarcus emersonii</name>
    <dbReference type="NCBI Taxonomy" id="2764705"/>
    <lineage>
        <taxon>Bacteria</taxon>
        <taxon>Pseudomonadati</taxon>
        <taxon>Pseudomonadota</taxon>
        <taxon>Betaproteobacteria</taxon>
        <taxon>Nitrosomonadales</taxon>
        <taxon>Gallionellaceae</taxon>
        <taxon>Sideroxyarcus</taxon>
    </lineage>
</organism>
<evidence type="ECO:0000256" key="3">
    <source>
        <dbReference type="ARBA" id="ARBA00022692"/>
    </source>
</evidence>
<dbReference type="Proteomes" id="UP001320326">
    <property type="component" value="Chromosome"/>
</dbReference>
<dbReference type="InterPro" id="IPR003339">
    <property type="entry name" value="ABC/ECF_trnsptr_transmembrane"/>
</dbReference>
<dbReference type="EMBL" id="AP023423">
    <property type="protein sequence ID" value="BCK88073.1"/>
    <property type="molecule type" value="Genomic_DNA"/>
</dbReference>
<evidence type="ECO:0000256" key="6">
    <source>
        <dbReference type="SAM" id="Phobius"/>
    </source>
</evidence>
<keyword evidence="5 6" id="KW-0472">Membrane</keyword>
<name>A0AAN2BZG1_9PROT</name>
<proteinExistence type="inferred from homology"/>
<evidence type="ECO:0000256" key="5">
    <source>
        <dbReference type="ARBA" id="ARBA00023136"/>
    </source>
</evidence>
<comment type="subcellular location">
    <subcellularLocation>
        <location evidence="1">Membrane</location>
        <topology evidence="1">Multi-pass membrane protein</topology>
    </subcellularLocation>
</comment>
<evidence type="ECO:0000313" key="7">
    <source>
        <dbReference type="EMBL" id="BCK88073.1"/>
    </source>
</evidence>
<evidence type="ECO:0000256" key="4">
    <source>
        <dbReference type="ARBA" id="ARBA00022989"/>
    </source>
</evidence>
<protein>
    <recommendedName>
        <fullName evidence="9">Cobalt transport protein</fullName>
    </recommendedName>
</protein>
<dbReference type="Pfam" id="PF02361">
    <property type="entry name" value="CbiQ"/>
    <property type="match status" value="1"/>
</dbReference>
<gene>
    <name evidence="7" type="ORF">MIZ01_1873</name>
</gene>
<dbReference type="AlphaFoldDB" id="A0AAN2BZG1"/>
<comment type="similarity">
    <text evidence="2">Belongs to the CbiQ family.</text>
</comment>
<evidence type="ECO:0000256" key="1">
    <source>
        <dbReference type="ARBA" id="ARBA00004141"/>
    </source>
</evidence>